<accession>A0A0F9TMH1</accession>
<evidence type="ECO:0000313" key="1">
    <source>
        <dbReference type="EMBL" id="KKN82325.1"/>
    </source>
</evidence>
<gene>
    <name evidence="1" type="ORF">LCGC14_0311380</name>
</gene>
<dbReference type="AlphaFoldDB" id="A0A0F9TMH1"/>
<proteinExistence type="predicted"/>
<reference evidence="1" key="1">
    <citation type="journal article" date="2015" name="Nature">
        <title>Complex archaea that bridge the gap between prokaryotes and eukaryotes.</title>
        <authorList>
            <person name="Spang A."/>
            <person name="Saw J.H."/>
            <person name="Jorgensen S.L."/>
            <person name="Zaremba-Niedzwiedzka K."/>
            <person name="Martijn J."/>
            <person name="Lind A.E."/>
            <person name="van Eijk R."/>
            <person name="Schleper C."/>
            <person name="Guy L."/>
            <person name="Ettema T.J."/>
        </authorList>
    </citation>
    <scope>NUCLEOTIDE SEQUENCE</scope>
</reference>
<sequence>MTKATDKAILDALGAIREGQDVLSERLDTLEGNGSASVAATRTPKRPSGITQVQIPETPELLALKGQCSPSAQRIVERHMRVGVADHTEYVAKLETFTTSAGPSARLKYASLGLRLMVAGKSTPVRKAKATAKSVASPKAGGLGMLQPALDAPTSDWRDFIRATTDTSSIGTSAIAGRAWRARNVANGRDPNAAAS</sequence>
<protein>
    <submittedName>
        <fullName evidence="1">Uncharacterized protein</fullName>
    </submittedName>
</protein>
<dbReference type="EMBL" id="LAZR01000203">
    <property type="protein sequence ID" value="KKN82325.1"/>
    <property type="molecule type" value="Genomic_DNA"/>
</dbReference>
<organism evidence="1">
    <name type="scientific">marine sediment metagenome</name>
    <dbReference type="NCBI Taxonomy" id="412755"/>
    <lineage>
        <taxon>unclassified sequences</taxon>
        <taxon>metagenomes</taxon>
        <taxon>ecological metagenomes</taxon>
    </lineage>
</organism>
<name>A0A0F9TMH1_9ZZZZ</name>
<comment type="caution">
    <text evidence="1">The sequence shown here is derived from an EMBL/GenBank/DDBJ whole genome shotgun (WGS) entry which is preliminary data.</text>
</comment>